<dbReference type="SMART" id="SM00749">
    <property type="entry name" value="BON"/>
    <property type="match status" value="2"/>
</dbReference>
<dbReference type="PROSITE" id="PS50914">
    <property type="entry name" value="BON"/>
    <property type="match status" value="2"/>
</dbReference>
<dbReference type="Pfam" id="PF04972">
    <property type="entry name" value="BON"/>
    <property type="match status" value="2"/>
</dbReference>
<dbReference type="PANTHER" id="PTHR34606">
    <property type="entry name" value="BON DOMAIN-CONTAINING PROTEIN"/>
    <property type="match status" value="1"/>
</dbReference>
<proteinExistence type="predicted"/>
<dbReference type="Gene3D" id="3.40.1520.20">
    <property type="match status" value="1"/>
</dbReference>
<dbReference type="RefSeq" id="WP_206255112.1">
    <property type="nucleotide sequence ID" value="NZ_CP071060.1"/>
</dbReference>
<keyword evidence="5" id="KW-1185">Reference proteome</keyword>
<evidence type="ECO:0000259" key="3">
    <source>
        <dbReference type="PROSITE" id="PS50914"/>
    </source>
</evidence>
<evidence type="ECO:0000256" key="2">
    <source>
        <dbReference type="SAM" id="SignalP"/>
    </source>
</evidence>
<protein>
    <submittedName>
        <fullName evidence="4">BON domain-containing protein</fullName>
    </submittedName>
</protein>
<sequence>MSLRSIALVLAVATSLPACVPMVVTGAAVGVTATMDRRSYGVQVEDSTIEAKASSAISNKLGPTARVSVTSFNRVVLLSGEVADEAAKAEAERQLRALPHLIRTVHNELTIGPRSSFSQQSGDALTTSKVKARLVETKEISSTQVKVVTESGVAYLMGMVSPREQEVATFVASTTTGVRKVVRLFEVMTPEQIRQLDVVQESLNSSMPAPTKPAQ</sequence>
<feature type="domain" description="BON" evidence="3">
    <location>
        <begin position="45"/>
        <end position="113"/>
    </location>
</feature>
<evidence type="ECO:0000256" key="1">
    <source>
        <dbReference type="ARBA" id="ARBA00022729"/>
    </source>
</evidence>
<feature type="signal peptide" evidence="2">
    <location>
        <begin position="1"/>
        <end position="20"/>
    </location>
</feature>
<feature type="chain" id="PRO_5046012611" evidence="2">
    <location>
        <begin position="21"/>
        <end position="215"/>
    </location>
</feature>
<dbReference type="PANTHER" id="PTHR34606:SF4">
    <property type="entry name" value="OUTER MEMBRANE LIPOPROTEIN DOLP"/>
    <property type="match status" value="1"/>
</dbReference>
<reference evidence="4 5" key="1">
    <citation type="submission" date="2021-02" db="EMBL/GenBank/DDBJ databases">
        <title>Niveibacterium changnyeongensis HC41.</title>
        <authorList>
            <person name="Kang M."/>
        </authorList>
    </citation>
    <scope>NUCLEOTIDE SEQUENCE [LARGE SCALE GENOMIC DNA]</scope>
    <source>
        <strain evidence="4 5">HC41</strain>
    </source>
</reference>
<keyword evidence="1 2" id="KW-0732">Signal</keyword>
<dbReference type="EMBL" id="CP071060">
    <property type="protein sequence ID" value="QSI77792.1"/>
    <property type="molecule type" value="Genomic_DNA"/>
</dbReference>
<gene>
    <name evidence="4" type="ORF">JY500_03810</name>
</gene>
<evidence type="ECO:0000313" key="4">
    <source>
        <dbReference type="EMBL" id="QSI77792.1"/>
    </source>
</evidence>
<feature type="domain" description="BON" evidence="3">
    <location>
        <begin position="122"/>
        <end position="189"/>
    </location>
</feature>
<dbReference type="InterPro" id="IPR007055">
    <property type="entry name" value="BON_dom"/>
</dbReference>
<dbReference type="InterPro" id="IPR014004">
    <property type="entry name" value="Transpt-assoc_nodulatn_dom_bac"/>
</dbReference>
<evidence type="ECO:0000313" key="5">
    <source>
        <dbReference type="Proteomes" id="UP000663570"/>
    </source>
</evidence>
<dbReference type="Proteomes" id="UP000663570">
    <property type="component" value="Chromosome"/>
</dbReference>
<organism evidence="4 5">
    <name type="scientific">Niveibacterium microcysteis</name>
    <dbReference type="NCBI Taxonomy" id="2811415"/>
    <lineage>
        <taxon>Bacteria</taxon>
        <taxon>Pseudomonadati</taxon>
        <taxon>Pseudomonadota</taxon>
        <taxon>Betaproteobacteria</taxon>
        <taxon>Rhodocyclales</taxon>
        <taxon>Rhodocyclaceae</taxon>
        <taxon>Niveibacterium</taxon>
    </lineage>
</organism>
<name>A0ABX7MDI7_9RHOO</name>
<accession>A0ABX7MDI7</accession>
<dbReference type="InterPro" id="IPR051686">
    <property type="entry name" value="Lipoprotein_DolP"/>
</dbReference>